<sequence length="138" mass="15279">MAKEPEQMSTDDAVILMFLQLVEEDGVEVKVSLSVNGAIISGTLIGATAYYEGITEASKKLPDTTMSKIISKKFNDLKEAYAKQKNEEAKEEAEQFSPTYIHLKDAKYINGAHEDAHNGTWWRGKIASIDGFSFDSLV</sequence>
<proteinExistence type="predicted"/>
<comment type="caution">
    <text evidence="1">The sequence shown here is derived from an EMBL/GenBank/DDBJ whole genome shotgun (WGS) entry which is preliminary data.</text>
</comment>
<dbReference type="EMBL" id="JAUSTZ010000001">
    <property type="protein sequence ID" value="MDQ0223861.1"/>
    <property type="molecule type" value="Genomic_DNA"/>
</dbReference>
<dbReference type="RefSeq" id="WP_095299969.1">
    <property type="nucleotide sequence ID" value="NZ_CADEPK010000201.1"/>
</dbReference>
<evidence type="ECO:0000313" key="1">
    <source>
        <dbReference type="EMBL" id="MDQ0223861.1"/>
    </source>
</evidence>
<dbReference type="Proteomes" id="UP001232245">
    <property type="component" value="Unassembled WGS sequence"/>
</dbReference>
<dbReference type="InterPro" id="IPR049644">
    <property type="entry name" value="GvpU-like"/>
</dbReference>
<protein>
    <recommendedName>
        <fullName evidence="3">Gas vesicle protein GvpU</fullName>
    </recommendedName>
</protein>
<accession>A0ABT9YV43</accession>
<keyword evidence="2" id="KW-1185">Reference proteome</keyword>
<evidence type="ECO:0000313" key="2">
    <source>
        <dbReference type="Proteomes" id="UP001232245"/>
    </source>
</evidence>
<reference evidence="1 2" key="1">
    <citation type="submission" date="2023-07" db="EMBL/GenBank/DDBJ databases">
        <title>Genomic Encyclopedia of Type Strains, Phase IV (KMG-IV): sequencing the most valuable type-strain genomes for metagenomic binning, comparative biology and taxonomic classification.</title>
        <authorList>
            <person name="Goeker M."/>
        </authorList>
    </citation>
    <scope>NUCLEOTIDE SEQUENCE [LARGE SCALE GENOMIC DNA]</scope>
    <source>
        <strain evidence="1 2">DSM 17723</strain>
    </source>
</reference>
<evidence type="ECO:0008006" key="3">
    <source>
        <dbReference type="Google" id="ProtNLM"/>
    </source>
</evidence>
<organism evidence="1 2">
    <name type="scientific">Metabacillus niabensis</name>
    <dbReference type="NCBI Taxonomy" id="324854"/>
    <lineage>
        <taxon>Bacteria</taxon>
        <taxon>Bacillati</taxon>
        <taxon>Bacillota</taxon>
        <taxon>Bacilli</taxon>
        <taxon>Bacillales</taxon>
        <taxon>Bacillaceae</taxon>
        <taxon>Metabacillus</taxon>
    </lineage>
</organism>
<gene>
    <name evidence="1" type="ORF">J2S02_000183</name>
</gene>
<dbReference type="NCBIfam" id="NF041667">
    <property type="entry name" value="GvpU"/>
    <property type="match status" value="1"/>
</dbReference>
<name>A0ABT9YV43_9BACI</name>